<protein>
    <submittedName>
        <fullName evidence="10">Transglycosylase domain-containing protein</fullName>
    </submittedName>
</protein>
<accession>A0ABN3TVR5</accession>
<dbReference type="PANTHER" id="PTHR32282">
    <property type="entry name" value="BINDING PROTEIN TRANSPEPTIDASE, PUTATIVE-RELATED"/>
    <property type="match status" value="1"/>
</dbReference>
<evidence type="ECO:0000259" key="9">
    <source>
        <dbReference type="PROSITE" id="PS51178"/>
    </source>
</evidence>
<keyword evidence="5" id="KW-0378">Hydrolase</keyword>
<keyword evidence="1" id="KW-0121">Carboxypeptidase</keyword>
<dbReference type="Proteomes" id="UP001501842">
    <property type="component" value="Unassembled WGS sequence"/>
</dbReference>
<evidence type="ECO:0000256" key="2">
    <source>
        <dbReference type="ARBA" id="ARBA00022670"/>
    </source>
</evidence>
<dbReference type="InterPro" id="IPR012338">
    <property type="entry name" value="Beta-lactam/transpept-like"/>
</dbReference>
<comment type="caution">
    <text evidence="10">The sequence shown here is derived from an EMBL/GenBank/DDBJ whole genome shotgun (WGS) entry which is preliminary data.</text>
</comment>
<gene>
    <name evidence="10" type="ORF">GCM10010439_05220</name>
</gene>
<evidence type="ECO:0000313" key="10">
    <source>
        <dbReference type="EMBL" id="GAA2719501.1"/>
    </source>
</evidence>
<evidence type="ECO:0000256" key="4">
    <source>
        <dbReference type="ARBA" id="ARBA00022679"/>
    </source>
</evidence>
<dbReference type="Pfam" id="PF00905">
    <property type="entry name" value="Transpeptidase"/>
    <property type="match status" value="1"/>
</dbReference>
<dbReference type="InterPro" id="IPR005543">
    <property type="entry name" value="PASTA_dom"/>
</dbReference>
<evidence type="ECO:0000256" key="5">
    <source>
        <dbReference type="ARBA" id="ARBA00022801"/>
    </source>
</evidence>
<evidence type="ECO:0000256" key="8">
    <source>
        <dbReference type="ARBA" id="ARBA00049902"/>
    </source>
</evidence>
<dbReference type="InterPro" id="IPR023346">
    <property type="entry name" value="Lysozyme-like_dom_sf"/>
</dbReference>
<name>A0ABN3TVR5_9ACTN</name>
<dbReference type="PROSITE" id="PS51178">
    <property type="entry name" value="PASTA"/>
    <property type="match status" value="1"/>
</dbReference>
<keyword evidence="4" id="KW-0808">Transferase</keyword>
<keyword evidence="6" id="KW-0511">Multifunctional enzyme</keyword>
<evidence type="ECO:0000256" key="3">
    <source>
        <dbReference type="ARBA" id="ARBA00022676"/>
    </source>
</evidence>
<dbReference type="RefSeq" id="WP_344448454.1">
    <property type="nucleotide sequence ID" value="NZ_BAAATZ010000002.1"/>
</dbReference>
<keyword evidence="2" id="KW-0645">Protease</keyword>
<evidence type="ECO:0000256" key="1">
    <source>
        <dbReference type="ARBA" id="ARBA00022645"/>
    </source>
</evidence>
<dbReference type="SUPFAM" id="SSF56601">
    <property type="entry name" value="beta-lactamase/transpeptidase-like"/>
    <property type="match status" value="1"/>
</dbReference>
<comment type="catalytic activity">
    <reaction evidence="7">
        <text>Preferential cleavage: (Ac)2-L-Lys-D-Ala-|-D-Ala. Also transpeptidation of peptidyl-alanyl moieties that are N-acyl substituents of D-alanine.</text>
        <dbReference type="EC" id="3.4.16.4"/>
    </reaction>
</comment>
<evidence type="ECO:0000313" key="11">
    <source>
        <dbReference type="Proteomes" id="UP001501842"/>
    </source>
</evidence>
<comment type="catalytic activity">
    <reaction evidence="8">
        <text>[GlcNAc-(1-&gt;4)-Mur2Ac(oyl-L-Ala-gamma-D-Glu-L-Lys-D-Ala-D-Ala)](n)-di-trans,octa-cis-undecaprenyl diphosphate + beta-D-GlcNAc-(1-&gt;4)-Mur2Ac(oyl-L-Ala-gamma-D-Glu-L-Lys-D-Ala-D-Ala)-di-trans,octa-cis-undecaprenyl diphosphate = [GlcNAc-(1-&gt;4)-Mur2Ac(oyl-L-Ala-gamma-D-Glu-L-Lys-D-Ala-D-Ala)](n+1)-di-trans,octa-cis-undecaprenyl diphosphate + di-trans,octa-cis-undecaprenyl diphosphate + H(+)</text>
        <dbReference type="Rhea" id="RHEA:23708"/>
        <dbReference type="Rhea" id="RHEA-COMP:9602"/>
        <dbReference type="Rhea" id="RHEA-COMP:9603"/>
        <dbReference type="ChEBI" id="CHEBI:15378"/>
        <dbReference type="ChEBI" id="CHEBI:58405"/>
        <dbReference type="ChEBI" id="CHEBI:60033"/>
        <dbReference type="ChEBI" id="CHEBI:78435"/>
        <dbReference type="EC" id="2.4.99.28"/>
    </reaction>
</comment>
<dbReference type="InterPro" id="IPR001264">
    <property type="entry name" value="Glyco_trans_51"/>
</dbReference>
<evidence type="ECO:0000256" key="6">
    <source>
        <dbReference type="ARBA" id="ARBA00023268"/>
    </source>
</evidence>
<sequence>MLSSSRDRKASVSTLLRLLATSLIAGVLVALIALPSVGGVSLTARDTADGFMNMDVAKITRDPAERTVVYGSDGKVIAAFFDEYRENTTLDKVAPIMQKAIIAIEDARFYHHGPLDLKGTLRALSRNASSGGTVEGGSTLTQQLAKNMLLNNATTEEGYKEATAPTVSRKLRELRLAIQLEQTMSKNEILRDYLNIAYFGAGAYGIQAASKRYFSKNAVDLTLEEAATLAGLTKNPYAYDPTLDPEAALLRRNTVLDRMQQLGTVTAAEADTAKATKLVLKEYKPKGGCESSRYPNFCAYVYYEAIDFLMGEEKPKTEEEQQSRWEIARKQLLRGGYKIYTTLDPKVQKAADSAVKYATTPKSTRVNVNAVVQPGTGKILAIATSKKYGNGPGETTINLPADEAHGGSVYGVDAGSTFKTFTMLEALKQGLPISTSYTSPATTTVSGYEDCPYAPSPTGRIGGGSWTLSNASDSEAGTFNMKNGTWLSVNTYYAQLQKTVGVCNAVKMAEKFGMKRTNGSPLEPTPSQVLGVNPIDVVHLAAAYAGIAARGNYCAPNVITSIVDPKGAKVAIPGVKCEQVVDEQVADAATMILQGVLTNGTGRGLGIGRPAAAKTGTCENYACAVFAGYTPDLASATAYWDYRSGVQYPVTGVYGATIPGPVWQRTMVNALAGEPVQQFRRPTRDFGDVKRKGLPNVIGKPVDQATHILRSAGFDVRVAAKPIRSKARRGTVARTSPSGSADEGSVVTLYVSAGKGGGPRR</sequence>
<dbReference type="Gene3D" id="3.30.10.20">
    <property type="match status" value="1"/>
</dbReference>
<proteinExistence type="predicted"/>
<dbReference type="PANTHER" id="PTHR32282:SF33">
    <property type="entry name" value="PEPTIDOGLYCAN GLYCOSYLTRANSFERASE"/>
    <property type="match status" value="1"/>
</dbReference>
<dbReference type="EMBL" id="BAAATZ010000002">
    <property type="protein sequence ID" value="GAA2719501.1"/>
    <property type="molecule type" value="Genomic_DNA"/>
</dbReference>
<keyword evidence="3" id="KW-0328">Glycosyltransferase</keyword>
<dbReference type="InterPro" id="IPR001460">
    <property type="entry name" value="PCN-bd_Tpept"/>
</dbReference>
<feature type="domain" description="PASTA" evidence="9">
    <location>
        <begin position="688"/>
        <end position="753"/>
    </location>
</feature>
<reference evidence="10 11" key="1">
    <citation type="journal article" date="2019" name="Int. J. Syst. Evol. Microbiol.">
        <title>The Global Catalogue of Microorganisms (GCM) 10K type strain sequencing project: providing services to taxonomists for standard genome sequencing and annotation.</title>
        <authorList>
            <consortium name="The Broad Institute Genomics Platform"/>
            <consortium name="The Broad Institute Genome Sequencing Center for Infectious Disease"/>
            <person name="Wu L."/>
            <person name="Ma J."/>
        </authorList>
    </citation>
    <scope>NUCLEOTIDE SEQUENCE [LARGE SCALE GENOMIC DNA]</scope>
    <source>
        <strain evidence="10 11">JCM 8201</strain>
    </source>
</reference>
<dbReference type="Gene3D" id="3.40.710.10">
    <property type="entry name" value="DD-peptidase/beta-lactamase superfamily"/>
    <property type="match status" value="1"/>
</dbReference>
<dbReference type="SUPFAM" id="SSF53955">
    <property type="entry name" value="Lysozyme-like"/>
    <property type="match status" value="1"/>
</dbReference>
<dbReference type="InterPro" id="IPR036950">
    <property type="entry name" value="PBP_transglycosylase"/>
</dbReference>
<dbReference type="SMART" id="SM00740">
    <property type="entry name" value="PASTA"/>
    <property type="match status" value="1"/>
</dbReference>
<dbReference type="Pfam" id="PF03793">
    <property type="entry name" value="PASTA"/>
    <property type="match status" value="1"/>
</dbReference>
<keyword evidence="11" id="KW-1185">Reference proteome</keyword>
<dbReference type="InterPro" id="IPR050396">
    <property type="entry name" value="Glycosyltr_51/Transpeptidase"/>
</dbReference>
<organism evidence="10 11">
    <name type="scientific">Actinocorallia aurantiaca</name>
    <dbReference type="NCBI Taxonomy" id="46204"/>
    <lineage>
        <taxon>Bacteria</taxon>
        <taxon>Bacillati</taxon>
        <taxon>Actinomycetota</taxon>
        <taxon>Actinomycetes</taxon>
        <taxon>Streptosporangiales</taxon>
        <taxon>Thermomonosporaceae</taxon>
        <taxon>Actinocorallia</taxon>
    </lineage>
</organism>
<dbReference type="Gene3D" id="1.10.3810.10">
    <property type="entry name" value="Biosynthetic peptidoglycan transglycosylase-like"/>
    <property type="match status" value="1"/>
</dbReference>
<dbReference type="Pfam" id="PF00912">
    <property type="entry name" value="Transgly"/>
    <property type="match status" value="1"/>
</dbReference>
<evidence type="ECO:0000256" key="7">
    <source>
        <dbReference type="ARBA" id="ARBA00034000"/>
    </source>
</evidence>
<dbReference type="CDD" id="cd06577">
    <property type="entry name" value="PASTA_pknB"/>
    <property type="match status" value="1"/>
</dbReference>